<evidence type="ECO:0000256" key="5">
    <source>
        <dbReference type="ARBA" id="ARBA00022898"/>
    </source>
</evidence>
<comment type="similarity">
    <text evidence="2">Belongs to the class-I pyridoxal-phosphate-dependent aminotransferase family.</text>
</comment>
<organism evidence="8 9">
    <name type="scientific">Desulfosarcina ovata subsp. ovata</name>
    <dbReference type="NCBI Taxonomy" id="2752305"/>
    <lineage>
        <taxon>Bacteria</taxon>
        <taxon>Pseudomonadati</taxon>
        <taxon>Thermodesulfobacteriota</taxon>
        <taxon>Desulfobacteria</taxon>
        <taxon>Desulfobacterales</taxon>
        <taxon>Desulfosarcinaceae</taxon>
        <taxon>Desulfosarcina</taxon>
    </lineage>
</organism>
<dbReference type="GO" id="GO:0004021">
    <property type="term" value="F:L-alanine:2-oxoglutarate aminotransferase activity"/>
    <property type="evidence" value="ECO:0007669"/>
    <property type="project" value="UniProtKB-EC"/>
</dbReference>
<evidence type="ECO:0000313" key="8">
    <source>
        <dbReference type="EMBL" id="BBO91947.1"/>
    </source>
</evidence>
<dbReference type="PANTHER" id="PTHR43488">
    <property type="entry name" value="GLUTAMATE-PYRUVATE AMINOTRANSFERASE ALAA"/>
    <property type="match status" value="1"/>
</dbReference>
<evidence type="ECO:0000256" key="2">
    <source>
        <dbReference type="ARBA" id="ARBA00007441"/>
    </source>
</evidence>
<keyword evidence="4 8" id="KW-0808">Transferase</keyword>
<dbReference type="GO" id="GO:0030170">
    <property type="term" value="F:pyridoxal phosphate binding"/>
    <property type="evidence" value="ECO:0007669"/>
    <property type="project" value="InterPro"/>
</dbReference>
<evidence type="ECO:0000256" key="4">
    <source>
        <dbReference type="ARBA" id="ARBA00022679"/>
    </source>
</evidence>
<dbReference type="SUPFAM" id="SSF53383">
    <property type="entry name" value="PLP-dependent transferases"/>
    <property type="match status" value="1"/>
</dbReference>
<dbReference type="Gene3D" id="3.40.640.10">
    <property type="entry name" value="Type I PLP-dependent aspartate aminotransferase-like (Major domain)"/>
    <property type="match status" value="1"/>
</dbReference>
<dbReference type="CDD" id="cd00609">
    <property type="entry name" value="AAT_like"/>
    <property type="match status" value="1"/>
</dbReference>
<dbReference type="InterPro" id="IPR051926">
    <property type="entry name" value="Ala_Aminotransferase"/>
</dbReference>
<dbReference type="InterPro" id="IPR015424">
    <property type="entry name" value="PyrdxlP-dep_Trfase"/>
</dbReference>
<evidence type="ECO:0000259" key="7">
    <source>
        <dbReference type="Pfam" id="PF00155"/>
    </source>
</evidence>
<dbReference type="Gene3D" id="3.90.1150.10">
    <property type="entry name" value="Aspartate Aminotransferase, domain 1"/>
    <property type="match status" value="1"/>
</dbReference>
<dbReference type="EC" id="2.6.1.2" evidence="6"/>
<dbReference type="Proteomes" id="UP000422108">
    <property type="component" value="Chromosome"/>
</dbReference>
<feature type="domain" description="Aminotransferase class I/classII large" evidence="7">
    <location>
        <begin position="43"/>
        <end position="323"/>
    </location>
</feature>
<comment type="cofactor">
    <cofactor evidence="1">
        <name>pyridoxal 5'-phosphate</name>
        <dbReference type="ChEBI" id="CHEBI:597326"/>
    </cofactor>
</comment>
<protein>
    <recommendedName>
        <fullName evidence="6">alanine transaminase</fullName>
        <ecNumber evidence="6">2.6.1.2</ecNumber>
    </recommendedName>
</protein>
<sequence length="394" mass="43030">MYSKRFDWNAARHPLGEMMAERMSRGEAILDLTDANPTRAGLEYAADTIRSALAGPETMIYAPAPRGLAVAREAVSAYYRELGETVSPDDLLLTAGTSEAYGVLFKLLADPGDEILIPRPGYPLLSHLAGFEGLACHSYPLRYADETGWSVDLEVLSAMVTRRTRAVVVVNPNNPTGNYIKAHELAAIDKLCRAHGMALIVDEVFADFPAAAFPPPSATVVNRTSALTFVLNGFSKLLGLPQMKLGWMVVGGDPGEAAEALAHLETLMDFYLTVGTPVQLGAPPMLAGRRDIQRQIKARIAGNENWLEQRVAGMSNMHRLIREGGWYTVLAIDDAIGDDERALAMLTADGTLIHPGMFYDFYREGFVVLSLLPPAERFADGVSRLIRRFGQRLP</sequence>
<dbReference type="RefSeq" id="WP_155312779.1">
    <property type="nucleotide sequence ID" value="NZ_AP021879.1"/>
</dbReference>
<evidence type="ECO:0000256" key="1">
    <source>
        <dbReference type="ARBA" id="ARBA00001933"/>
    </source>
</evidence>
<evidence type="ECO:0000256" key="6">
    <source>
        <dbReference type="ARBA" id="ARBA00026106"/>
    </source>
</evidence>
<dbReference type="Pfam" id="PF00155">
    <property type="entry name" value="Aminotran_1_2"/>
    <property type="match status" value="1"/>
</dbReference>
<dbReference type="AlphaFoldDB" id="A0A5K8AH26"/>
<dbReference type="PANTHER" id="PTHR43488:SF2">
    <property type="entry name" value="GLUTAMATE-PYRUVATE AMINOTRANSFERASE ALAA"/>
    <property type="match status" value="1"/>
</dbReference>
<dbReference type="InterPro" id="IPR004839">
    <property type="entry name" value="Aminotransferase_I/II_large"/>
</dbReference>
<dbReference type="InterPro" id="IPR015422">
    <property type="entry name" value="PyrdxlP-dep_Trfase_small"/>
</dbReference>
<name>A0A5K8AH26_9BACT</name>
<keyword evidence="5" id="KW-0663">Pyridoxal phosphate</keyword>
<proteinExistence type="inferred from homology"/>
<keyword evidence="9" id="KW-1185">Reference proteome</keyword>
<evidence type="ECO:0000313" key="9">
    <source>
        <dbReference type="Proteomes" id="UP000422108"/>
    </source>
</evidence>
<gene>
    <name evidence="8" type="ORF">DSCOOX_51270</name>
</gene>
<dbReference type="InterPro" id="IPR015421">
    <property type="entry name" value="PyrdxlP-dep_Trfase_major"/>
</dbReference>
<keyword evidence="3 8" id="KW-0032">Aminotransferase</keyword>
<dbReference type="EMBL" id="AP021879">
    <property type="protein sequence ID" value="BBO91947.1"/>
    <property type="molecule type" value="Genomic_DNA"/>
</dbReference>
<evidence type="ECO:0000256" key="3">
    <source>
        <dbReference type="ARBA" id="ARBA00022576"/>
    </source>
</evidence>
<accession>A0A5K8AH26</accession>
<reference evidence="8 9" key="1">
    <citation type="submission" date="2019-11" db="EMBL/GenBank/DDBJ databases">
        <title>Comparative genomics of hydrocarbon-degrading Desulfosarcina strains.</title>
        <authorList>
            <person name="Watanabe M."/>
            <person name="Kojima H."/>
            <person name="Fukui M."/>
        </authorList>
    </citation>
    <scope>NUCLEOTIDE SEQUENCE [LARGE SCALE GENOMIC DNA]</scope>
    <source>
        <strain evidence="9">oXyS1</strain>
    </source>
</reference>